<sequence>MDRENRTERMSKKSRETTSLIAKLVETSYKDKEKVKDQEHVIAKYKRKLSDGTQKLKDHDNEQIVNFVSFCDSTVEVAKRMNADPEKFFDSSAELMTVGGLCTTALEHLDIWFDDPYINTKLLNSNYAFGAHAINAGEQEPDDTKTPFCYVIPLARTASRRFYHLGAKRDPQGLTDDIGPSWEAITSFCQRVEEKMEPDYLRRVEEAAAKGDEKDADFEYKGGNRIFELLRALDDNPLRRKDVQERPIVAAARVKDYLKEVHLHITGYKFWVADESFVDEIFSWRRAMALLRHLVETAWFFSTVPEVTQAVRNWFDETEILVHMEDAMKVAEEKWQGYDENSMDPIKKEKKPYTATVCRNVFGAIEESLKKLSDVFFNGEPIESGKGSYEDFENIVEEDINNDLQRMTELDEQGNRVDNEGNKEGVDGFVDLEELRSKLQNLDRREE</sequence>
<evidence type="ECO:0000313" key="2">
    <source>
        <dbReference type="Proteomes" id="UP000572817"/>
    </source>
</evidence>
<reference evidence="1" key="1">
    <citation type="submission" date="2020-04" db="EMBL/GenBank/DDBJ databases">
        <title>Genome Assembly and Annotation of Botryosphaeria dothidea sdau 11-99, a Latent Pathogen of Apple Fruit Ring Rot in China.</title>
        <authorList>
            <person name="Yu C."/>
            <person name="Diao Y."/>
            <person name="Lu Q."/>
            <person name="Zhao J."/>
            <person name="Cui S."/>
            <person name="Peng C."/>
            <person name="He B."/>
            <person name="Liu H."/>
        </authorList>
    </citation>
    <scope>NUCLEOTIDE SEQUENCE [LARGE SCALE GENOMIC DNA]</scope>
    <source>
        <strain evidence="1">Sdau11-99</strain>
    </source>
</reference>
<dbReference type="EMBL" id="WWBZ02000022">
    <property type="protein sequence ID" value="KAF4307819.1"/>
    <property type="molecule type" value="Genomic_DNA"/>
</dbReference>
<comment type="caution">
    <text evidence="1">The sequence shown here is derived from an EMBL/GenBank/DDBJ whole genome shotgun (WGS) entry which is preliminary data.</text>
</comment>
<protein>
    <submittedName>
        <fullName evidence="1">Uncharacterized protein</fullName>
    </submittedName>
</protein>
<dbReference type="Proteomes" id="UP000572817">
    <property type="component" value="Unassembled WGS sequence"/>
</dbReference>
<accession>A0A8H4IWX4</accession>
<proteinExistence type="predicted"/>
<keyword evidence="2" id="KW-1185">Reference proteome</keyword>
<organism evidence="1 2">
    <name type="scientific">Botryosphaeria dothidea</name>
    <dbReference type="NCBI Taxonomy" id="55169"/>
    <lineage>
        <taxon>Eukaryota</taxon>
        <taxon>Fungi</taxon>
        <taxon>Dikarya</taxon>
        <taxon>Ascomycota</taxon>
        <taxon>Pezizomycotina</taxon>
        <taxon>Dothideomycetes</taxon>
        <taxon>Dothideomycetes incertae sedis</taxon>
        <taxon>Botryosphaeriales</taxon>
        <taxon>Botryosphaeriaceae</taxon>
        <taxon>Botryosphaeria</taxon>
    </lineage>
</organism>
<name>A0A8H4IWX4_9PEZI</name>
<dbReference type="AlphaFoldDB" id="A0A8H4IWX4"/>
<gene>
    <name evidence="1" type="ORF">GTA08_BOTSDO03908</name>
</gene>
<dbReference type="OrthoDB" id="10652832at2759"/>
<evidence type="ECO:0000313" key="1">
    <source>
        <dbReference type="EMBL" id="KAF4307819.1"/>
    </source>
</evidence>